<evidence type="ECO:0000313" key="3">
    <source>
        <dbReference type="Proteomes" id="UP000652761"/>
    </source>
</evidence>
<evidence type="ECO:0000256" key="1">
    <source>
        <dbReference type="SAM" id="MobiDB-lite"/>
    </source>
</evidence>
<dbReference type="AlphaFoldDB" id="A0A843TYY8"/>
<keyword evidence="3" id="KW-1185">Reference proteome</keyword>
<evidence type="ECO:0000313" key="2">
    <source>
        <dbReference type="EMBL" id="MQL76531.1"/>
    </source>
</evidence>
<comment type="caution">
    <text evidence="2">The sequence shown here is derived from an EMBL/GenBank/DDBJ whole genome shotgun (WGS) entry which is preliminary data.</text>
</comment>
<reference evidence="2" key="1">
    <citation type="submission" date="2017-07" db="EMBL/GenBank/DDBJ databases">
        <title>Taro Niue Genome Assembly and Annotation.</title>
        <authorList>
            <person name="Atibalentja N."/>
            <person name="Keating K."/>
            <person name="Fields C.J."/>
        </authorList>
    </citation>
    <scope>NUCLEOTIDE SEQUENCE</scope>
    <source>
        <strain evidence="2">Niue_2</strain>
        <tissue evidence="2">Leaf</tissue>
    </source>
</reference>
<protein>
    <submittedName>
        <fullName evidence="2">Uncharacterized protein</fullName>
    </submittedName>
</protein>
<feature type="region of interest" description="Disordered" evidence="1">
    <location>
        <begin position="1"/>
        <end position="81"/>
    </location>
</feature>
<gene>
    <name evidence="2" type="ORF">Taro_008921</name>
</gene>
<accession>A0A843TYY8</accession>
<dbReference type="Proteomes" id="UP000652761">
    <property type="component" value="Unassembled WGS sequence"/>
</dbReference>
<proteinExistence type="predicted"/>
<sequence length="81" mass="8752">MATSASEARARSDQQRRAIPRWCTTDKECKSQREPTVTSHARRLPSPAGEQARTTTVDHPSMADGALDGRSTVTDGAKKGL</sequence>
<name>A0A843TYY8_COLES</name>
<organism evidence="2 3">
    <name type="scientific">Colocasia esculenta</name>
    <name type="common">Wild taro</name>
    <name type="synonym">Arum esculentum</name>
    <dbReference type="NCBI Taxonomy" id="4460"/>
    <lineage>
        <taxon>Eukaryota</taxon>
        <taxon>Viridiplantae</taxon>
        <taxon>Streptophyta</taxon>
        <taxon>Embryophyta</taxon>
        <taxon>Tracheophyta</taxon>
        <taxon>Spermatophyta</taxon>
        <taxon>Magnoliopsida</taxon>
        <taxon>Liliopsida</taxon>
        <taxon>Araceae</taxon>
        <taxon>Aroideae</taxon>
        <taxon>Colocasieae</taxon>
        <taxon>Colocasia</taxon>
    </lineage>
</organism>
<dbReference type="EMBL" id="NMUH01000303">
    <property type="protein sequence ID" value="MQL76531.1"/>
    <property type="molecule type" value="Genomic_DNA"/>
</dbReference>
<feature type="compositionally biased region" description="Basic and acidic residues" evidence="1">
    <location>
        <begin position="24"/>
        <end position="33"/>
    </location>
</feature>